<dbReference type="CDD" id="cd19071">
    <property type="entry name" value="AKR_AKR1-5-like"/>
    <property type="match status" value="1"/>
</dbReference>
<dbReference type="PIRSF" id="PIRSF000097">
    <property type="entry name" value="AKR"/>
    <property type="match status" value="1"/>
</dbReference>
<feature type="domain" description="NADP-dependent oxidoreductase" evidence="5">
    <location>
        <begin position="32"/>
        <end position="279"/>
    </location>
</feature>
<feature type="binding site" evidence="2">
    <location>
        <position position="128"/>
    </location>
    <ligand>
        <name>substrate</name>
    </ligand>
</feature>
<organism evidence="6 7">
    <name type="scientific">Kwoniella dejecticola CBS 10117</name>
    <dbReference type="NCBI Taxonomy" id="1296121"/>
    <lineage>
        <taxon>Eukaryota</taxon>
        <taxon>Fungi</taxon>
        <taxon>Dikarya</taxon>
        <taxon>Basidiomycota</taxon>
        <taxon>Agaricomycotina</taxon>
        <taxon>Tremellomycetes</taxon>
        <taxon>Tremellales</taxon>
        <taxon>Cryptococcaceae</taxon>
        <taxon>Kwoniella</taxon>
    </lineage>
</organism>
<dbReference type="PROSITE" id="PS00062">
    <property type="entry name" value="ALDOKETO_REDUCTASE_2"/>
    <property type="match status" value="1"/>
</dbReference>
<dbReference type="InterPro" id="IPR023210">
    <property type="entry name" value="NADP_OxRdtase_dom"/>
</dbReference>
<evidence type="ECO:0000256" key="1">
    <source>
        <dbReference type="PIRSR" id="PIRSR000097-1"/>
    </source>
</evidence>
<dbReference type="FunFam" id="3.20.20.100:FF:000053">
    <property type="entry name" value="Aldo-keto oxidoreductase"/>
    <property type="match status" value="1"/>
</dbReference>
<keyword evidence="7" id="KW-1185">Reference proteome</keyword>
<dbReference type="PRINTS" id="PR00069">
    <property type="entry name" value="ALDKETRDTASE"/>
</dbReference>
<evidence type="ECO:0000313" key="6">
    <source>
        <dbReference type="EMBL" id="WWC58632.1"/>
    </source>
</evidence>
<feature type="active site" description="Proton donor" evidence="1">
    <location>
        <position position="55"/>
    </location>
</feature>
<evidence type="ECO:0000259" key="5">
    <source>
        <dbReference type="Pfam" id="PF00248"/>
    </source>
</evidence>
<dbReference type="AlphaFoldDB" id="A0AAJ8KHY3"/>
<proteinExistence type="predicted"/>
<dbReference type="PANTHER" id="PTHR43827:SF13">
    <property type="entry name" value="ALDO_KETO REDUCTASE FAMILY PROTEIN"/>
    <property type="match status" value="1"/>
</dbReference>
<gene>
    <name evidence="6" type="ORF">I303_101176</name>
</gene>
<dbReference type="InterPro" id="IPR036812">
    <property type="entry name" value="NAD(P)_OxRdtase_dom_sf"/>
</dbReference>
<protein>
    <recommendedName>
        <fullName evidence="5">NADP-dependent oxidoreductase domain-containing protein</fullName>
    </recommendedName>
</protein>
<feature type="site" description="Lowers pKa of active site Tyr" evidence="3">
    <location>
        <position position="84"/>
    </location>
</feature>
<dbReference type="Gene3D" id="3.20.20.100">
    <property type="entry name" value="NADP-dependent oxidoreductase domain"/>
    <property type="match status" value="1"/>
</dbReference>
<accession>A0AAJ8KHY3</accession>
<dbReference type="GO" id="GO:0016491">
    <property type="term" value="F:oxidoreductase activity"/>
    <property type="evidence" value="ECO:0007669"/>
    <property type="project" value="InterPro"/>
</dbReference>
<dbReference type="EMBL" id="CP144530">
    <property type="protein sequence ID" value="WWC58632.1"/>
    <property type="molecule type" value="Genomic_DNA"/>
</dbReference>
<reference evidence="6" key="2">
    <citation type="submission" date="2024-02" db="EMBL/GenBank/DDBJ databases">
        <title>Comparative genomics of Cryptococcus and Kwoniella reveals pathogenesis evolution and contrasting modes of karyotype evolution via chromosome fusion or intercentromeric recombination.</title>
        <authorList>
            <person name="Coelho M.A."/>
            <person name="David-Palma M."/>
            <person name="Shea T."/>
            <person name="Bowers K."/>
            <person name="McGinley-Smith S."/>
            <person name="Mohammad A.W."/>
            <person name="Gnirke A."/>
            <person name="Yurkov A.M."/>
            <person name="Nowrousian M."/>
            <person name="Sun S."/>
            <person name="Cuomo C.A."/>
            <person name="Heitman J."/>
        </authorList>
    </citation>
    <scope>NUCLEOTIDE SEQUENCE</scope>
    <source>
        <strain evidence="6">CBS 10117</strain>
    </source>
</reference>
<dbReference type="PANTHER" id="PTHR43827">
    <property type="entry name" value="2,5-DIKETO-D-GLUCONIC ACID REDUCTASE"/>
    <property type="match status" value="1"/>
</dbReference>
<dbReference type="Proteomes" id="UP000078595">
    <property type="component" value="Chromosome 1"/>
</dbReference>
<evidence type="ECO:0000313" key="7">
    <source>
        <dbReference type="Proteomes" id="UP000078595"/>
    </source>
</evidence>
<dbReference type="InterPro" id="IPR018170">
    <property type="entry name" value="Aldo/ket_reductase_CS"/>
</dbReference>
<dbReference type="KEGG" id="kdj:28964882"/>
<reference evidence="6" key="1">
    <citation type="submission" date="2013-07" db="EMBL/GenBank/DDBJ databases">
        <authorList>
            <consortium name="The Broad Institute Genome Sequencing Platform"/>
            <person name="Cuomo C."/>
            <person name="Litvintseva A."/>
            <person name="Chen Y."/>
            <person name="Heitman J."/>
            <person name="Sun S."/>
            <person name="Springer D."/>
            <person name="Dromer F."/>
            <person name="Young S.K."/>
            <person name="Zeng Q."/>
            <person name="Gargeya S."/>
            <person name="Fitzgerald M."/>
            <person name="Abouelleil A."/>
            <person name="Alvarado L."/>
            <person name="Berlin A.M."/>
            <person name="Chapman S.B."/>
            <person name="Dewar J."/>
            <person name="Goldberg J."/>
            <person name="Griggs A."/>
            <person name="Gujja S."/>
            <person name="Hansen M."/>
            <person name="Howarth C."/>
            <person name="Imamovic A."/>
            <person name="Larimer J."/>
            <person name="McCowan C."/>
            <person name="Murphy C."/>
            <person name="Pearson M."/>
            <person name="Priest M."/>
            <person name="Roberts A."/>
            <person name="Saif S."/>
            <person name="Shea T."/>
            <person name="Sykes S."/>
            <person name="Wortman J."/>
            <person name="Nusbaum C."/>
            <person name="Birren B."/>
        </authorList>
    </citation>
    <scope>NUCLEOTIDE SEQUENCE</scope>
    <source>
        <strain evidence="6">CBS 10117</strain>
    </source>
</reference>
<sequence length="296" mass="33212">MSNKLSLQSTVKFHTGREMPRLGFGSGGLKGDVGIDAVSYAMKTGYLMVDTAQMYGNEEGRKEGSRKRKAQSGVDRQNLFICTKWQPPVEGSDARPTPEQVRDEARQSVARLDKSRFEKEYLDLMIIHHPRPDPEGRANHWKGLALAQKEGWVKDIGVSNFNIKHLEALPAPLPAVNQIELHPWCQQREVVEYCKSKGIVLQAFCPLVRIRKDKFEDPVVVKISKKHNKGVAHVLLRWSLQKGFVPIPKASSPARIDANKDLYDFELDEQDMKELDGLDQGAAGRVSGIDPAHLPD</sequence>
<dbReference type="RefSeq" id="XP_065824357.1">
    <property type="nucleotide sequence ID" value="XM_065968285.1"/>
</dbReference>
<dbReference type="GeneID" id="28964882"/>
<dbReference type="InterPro" id="IPR020471">
    <property type="entry name" value="AKR"/>
</dbReference>
<evidence type="ECO:0000256" key="2">
    <source>
        <dbReference type="PIRSR" id="PIRSR000097-2"/>
    </source>
</evidence>
<feature type="region of interest" description="Disordered" evidence="4">
    <location>
        <begin position="85"/>
        <end position="108"/>
    </location>
</feature>
<name>A0AAJ8KHY3_9TREE</name>
<evidence type="ECO:0000256" key="3">
    <source>
        <dbReference type="PIRSR" id="PIRSR000097-3"/>
    </source>
</evidence>
<dbReference type="Pfam" id="PF00248">
    <property type="entry name" value="Aldo_ket_red"/>
    <property type="match status" value="1"/>
</dbReference>
<evidence type="ECO:0000256" key="4">
    <source>
        <dbReference type="SAM" id="MobiDB-lite"/>
    </source>
</evidence>
<dbReference type="SUPFAM" id="SSF51430">
    <property type="entry name" value="NAD(P)-linked oxidoreductase"/>
    <property type="match status" value="1"/>
</dbReference>